<keyword evidence="1" id="KW-0732">Signal</keyword>
<accession>A0A8K0DJY6</accession>
<comment type="caution">
    <text evidence="2">The sequence shown here is derived from an EMBL/GenBank/DDBJ whole genome shotgun (WGS) entry which is preliminary data.</text>
</comment>
<sequence>MRKKNVISIVVLIVAFMVLNAKFVSYKNMTRNGYVGFDLYGHDHHQDHYPSHHYHTLNGRDHQYPAQIRKNMEDGAPHLDNKCQWEPCNFFKQDCEWKCACIPFVSRELAWDFVASYHYLPDPNWEIGLKLEVVLKFKNAKKIAHLIGSKLDSLARENYLLDSKDLKYMWYGTNELQCSSQNYGMGRRSSDAHFHKAELVLECRLFRALYRDGDCRCCDT</sequence>
<organism evidence="2 3">
    <name type="scientific">Rhamnella rubrinervis</name>
    <dbReference type="NCBI Taxonomy" id="2594499"/>
    <lineage>
        <taxon>Eukaryota</taxon>
        <taxon>Viridiplantae</taxon>
        <taxon>Streptophyta</taxon>
        <taxon>Embryophyta</taxon>
        <taxon>Tracheophyta</taxon>
        <taxon>Spermatophyta</taxon>
        <taxon>Magnoliopsida</taxon>
        <taxon>eudicotyledons</taxon>
        <taxon>Gunneridae</taxon>
        <taxon>Pentapetalae</taxon>
        <taxon>rosids</taxon>
        <taxon>fabids</taxon>
        <taxon>Rosales</taxon>
        <taxon>Rhamnaceae</taxon>
        <taxon>rhamnoid group</taxon>
        <taxon>Rhamneae</taxon>
        <taxon>Rhamnella</taxon>
    </lineage>
</organism>
<evidence type="ECO:0000313" key="2">
    <source>
        <dbReference type="EMBL" id="KAF3432350.1"/>
    </source>
</evidence>
<dbReference type="EMBL" id="VOIH02000012">
    <property type="protein sequence ID" value="KAF3432350.1"/>
    <property type="molecule type" value="Genomic_DNA"/>
</dbReference>
<feature type="signal peptide" evidence="1">
    <location>
        <begin position="1"/>
        <end position="21"/>
    </location>
</feature>
<evidence type="ECO:0000256" key="1">
    <source>
        <dbReference type="SAM" id="SignalP"/>
    </source>
</evidence>
<protein>
    <submittedName>
        <fullName evidence="2">Uncharacterized protein</fullName>
    </submittedName>
</protein>
<keyword evidence="3" id="KW-1185">Reference proteome</keyword>
<proteinExistence type="predicted"/>
<reference evidence="2" key="1">
    <citation type="submission" date="2020-03" db="EMBL/GenBank/DDBJ databases">
        <title>A high-quality chromosome-level genome assembly of a woody plant with both climbing and erect habits, Rhamnella rubrinervis.</title>
        <authorList>
            <person name="Lu Z."/>
            <person name="Yang Y."/>
            <person name="Zhu X."/>
            <person name="Sun Y."/>
        </authorList>
    </citation>
    <scope>NUCLEOTIDE SEQUENCE</scope>
    <source>
        <strain evidence="2">BYM</strain>
        <tissue evidence="2">Leaf</tissue>
    </source>
</reference>
<dbReference type="AlphaFoldDB" id="A0A8K0DJY6"/>
<evidence type="ECO:0000313" key="3">
    <source>
        <dbReference type="Proteomes" id="UP000796880"/>
    </source>
</evidence>
<gene>
    <name evidence="2" type="ORF">FNV43_RR27090</name>
</gene>
<name>A0A8K0DJY6_9ROSA</name>
<feature type="chain" id="PRO_5035461144" evidence="1">
    <location>
        <begin position="22"/>
        <end position="220"/>
    </location>
</feature>
<dbReference type="Proteomes" id="UP000796880">
    <property type="component" value="Unassembled WGS sequence"/>
</dbReference>